<comment type="subcellular location">
    <subcellularLocation>
        <location evidence="1">Cytoplasm</location>
    </subcellularLocation>
</comment>
<gene>
    <name evidence="1" type="primary">ubiJ</name>
    <name evidence="4" type="ORF">FHW12_001890</name>
</gene>
<dbReference type="AlphaFoldDB" id="A0A839EZA0"/>
<evidence type="ECO:0000259" key="3">
    <source>
        <dbReference type="Pfam" id="PF02036"/>
    </source>
</evidence>
<feature type="domain" description="SCP2" evidence="3">
    <location>
        <begin position="26"/>
        <end position="127"/>
    </location>
</feature>
<dbReference type="GO" id="GO:0005737">
    <property type="term" value="C:cytoplasm"/>
    <property type="evidence" value="ECO:0007669"/>
    <property type="project" value="UniProtKB-SubCell"/>
</dbReference>
<reference evidence="4 5" key="1">
    <citation type="submission" date="2020-07" db="EMBL/GenBank/DDBJ databases">
        <title>Genomic Encyclopedia of Type Strains, Phase IV (KMG-V): Genome sequencing to study the core and pangenomes of soil and plant-associated prokaryotes.</title>
        <authorList>
            <person name="Whitman W."/>
        </authorList>
    </citation>
    <scope>NUCLEOTIDE SEQUENCE [LARGE SCALE GENOMIC DNA]</scope>
    <source>
        <strain evidence="4 5">RH2WT43</strain>
    </source>
</reference>
<dbReference type="Proteomes" id="UP000550401">
    <property type="component" value="Unassembled WGS sequence"/>
</dbReference>
<comment type="pathway">
    <text evidence="1">Cofactor biosynthesis; ubiquinone biosynthesis.</text>
</comment>
<comment type="function">
    <text evidence="1">Required for ubiquinone (coenzyme Q) biosynthesis. Binds hydrophobic ubiquinone biosynthetic intermediates via its SCP2 domain and is essential for the stability of the Ubi complex. May constitute a docking platform where Ubi enzymes assemble and access their SCP2-bound polyprenyl substrates.</text>
</comment>
<organism evidence="4 5">
    <name type="scientific">Dokdonella fugitiva</name>
    <dbReference type="NCBI Taxonomy" id="328517"/>
    <lineage>
        <taxon>Bacteria</taxon>
        <taxon>Pseudomonadati</taxon>
        <taxon>Pseudomonadota</taxon>
        <taxon>Gammaproteobacteria</taxon>
        <taxon>Lysobacterales</taxon>
        <taxon>Rhodanobacteraceae</taxon>
        <taxon>Dokdonella</taxon>
    </lineage>
</organism>
<dbReference type="InterPro" id="IPR003033">
    <property type="entry name" value="SCP2_sterol-bd_dom"/>
</dbReference>
<feature type="coiled-coil region" evidence="2">
    <location>
        <begin position="189"/>
        <end position="216"/>
    </location>
</feature>
<evidence type="ECO:0000313" key="4">
    <source>
        <dbReference type="EMBL" id="MBA8887676.1"/>
    </source>
</evidence>
<accession>A0A839EZA0</accession>
<dbReference type="RefSeq" id="WP_182530724.1">
    <property type="nucleotide sequence ID" value="NZ_JACGXL010000002.1"/>
</dbReference>
<dbReference type="InterPro" id="IPR038989">
    <property type="entry name" value="UbiJ"/>
</dbReference>
<dbReference type="HAMAP" id="MF_02215">
    <property type="entry name" value="UbiJ"/>
    <property type="match status" value="1"/>
</dbReference>
<name>A0A839EZA0_9GAMM</name>
<dbReference type="UniPathway" id="UPA00232"/>
<evidence type="ECO:0000256" key="1">
    <source>
        <dbReference type="HAMAP-Rule" id="MF_02215"/>
    </source>
</evidence>
<dbReference type="PANTHER" id="PTHR38693">
    <property type="entry name" value="UBIQUINONE BIOSYNTHESIS PROTEIN UBIJ"/>
    <property type="match status" value="1"/>
</dbReference>
<dbReference type="PANTHER" id="PTHR38693:SF1">
    <property type="entry name" value="UBIQUINONE BIOSYNTHESIS ACCESSORY FACTOR UBIJ"/>
    <property type="match status" value="1"/>
</dbReference>
<dbReference type="Pfam" id="PF02036">
    <property type="entry name" value="SCP2"/>
    <property type="match status" value="1"/>
</dbReference>
<comment type="similarity">
    <text evidence="1">Belongs to the UbiJ family.</text>
</comment>
<keyword evidence="2" id="KW-0175">Coiled coil</keyword>
<keyword evidence="4" id="KW-0830">Ubiquinone</keyword>
<evidence type="ECO:0000256" key="2">
    <source>
        <dbReference type="SAM" id="Coils"/>
    </source>
</evidence>
<keyword evidence="1" id="KW-0963">Cytoplasm</keyword>
<dbReference type="EMBL" id="JACGXL010000002">
    <property type="protein sequence ID" value="MBA8887676.1"/>
    <property type="molecule type" value="Genomic_DNA"/>
</dbReference>
<keyword evidence="1" id="KW-0831">Ubiquinone biosynthesis</keyword>
<dbReference type="GO" id="GO:0006744">
    <property type="term" value="P:ubiquinone biosynthetic process"/>
    <property type="evidence" value="ECO:0007669"/>
    <property type="project" value="UniProtKB-UniRule"/>
</dbReference>
<evidence type="ECO:0000313" key="5">
    <source>
        <dbReference type="Proteomes" id="UP000550401"/>
    </source>
</evidence>
<comment type="caution">
    <text evidence="4">The sequence shown here is derived from an EMBL/GenBank/DDBJ whole genome shotgun (WGS) entry which is preliminary data.</text>
</comment>
<protein>
    <recommendedName>
        <fullName evidence="1">Ubiquinone biosynthesis accessory factor UbiJ</fullName>
    </recommendedName>
</protein>
<keyword evidence="5" id="KW-1185">Reference proteome</keyword>
<sequence length="221" mass="23203">MSAAPSRARTPNPLLAALGRVLEGVLERALRLDPDTRSRLAALDGRAVTLDLAGASGRSAPALRIVVDGGRLRVGPAFEGDSALRVAATPGSLLGLVLARGRDDALPPGRVQIAGDADLARRLEQLARAYAPDIDAAFAQAFGDVAGTAIARAVRGAFTWSRASARALARDTAEFLTEEGRDLVARAELDGFLDEVDALRERAERLDARVHRLRAGGTGRA</sequence>
<proteinExistence type="inferred from homology"/>